<gene>
    <name evidence="1" type="ORF">SEVIR_6G028366v2</name>
</gene>
<dbReference type="EMBL" id="CM016557">
    <property type="protein sequence ID" value="TKW08449.1"/>
    <property type="molecule type" value="Genomic_DNA"/>
</dbReference>
<dbReference type="Proteomes" id="UP000298652">
    <property type="component" value="Chromosome 6"/>
</dbReference>
<name>A0A4U6U522_SETVI</name>
<dbReference type="Gramene" id="TKW08449">
    <property type="protein sequence ID" value="TKW08449"/>
    <property type="gene ID" value="SEVIR_6G028366v2"/>
</dbReference>
<keyword evidence="2" id="KW-1185">Reference proteome</keyword>
<evidence type="ECO:0000313" key="2">
    <source>
        <dbReference type="Proteomes" id="UP000298652"/>
    </source>
</evidence>
<proteinExistence type="predicted"/>
<accession>A0A4U6U522</accession>
<dbReference type="AlphaFoldDB" id="A0A4U6U522"/>
<reference evidence="1" key="1">
    <citation type="submission" date="2019-03" db="EMBL/GenBank/DDBJ databases">
        <title>WGS assembly of Setaria viridis.</title>
        <authorList>
            <person name="Huang P."/>
            <person name="Jenkins J."/>
            <person name="Grimwood J."/>
            <person name="Barry K."/>
            <person name="Healey A."/>
            <person name="Mamidi S."/>
            <person name="Sreedasyam A."/>
            <person name="Shu S."/>
            <person name="Feldman M."/>
            <person name="Wu J."/>
            <person name="Yu Y."/>
            <person name="Chen C."/>
            <person name="Johnson J."/>
            <person name="Rokhsar D."/>
            <person name="Baxter I."/>
            <person name="Schmutz J."/>
            <person name="Brutnell T."/>
            <person name="Kellogg E."/>
        </authorList>
    </citation>
    <scope>NUCLEOTIDE SEQUENCE [LARGE SCALE GENOMIC DNA]</scope>
</reference>
<evidence type="ECO:0000313" key="1">
    <source>
        <dbReference type="EMBL" id="TKW08449.1"/>
    </source>
</evidence>
<protein>
    <submittedName>
        <fullName evidence="1">Uncharacterized protein</fullName>
    </submittedName>
</protein>
<sequence length="36" mass="4112">MATRTQLVYPKYDLSPSQTPKIPKNSPKILKNILNI</sequence>
<organism evidence="1 2">
    <name type="scientific">Setaria viridis</name>
    <name type="common">Green bristlegrass</name>
    <name type="synonym">Setaria italica subsp. viridis</name>
    <dbReference type="NCBI Taxonomy" id="4556"/>
    <lineage>
        <taxon>Eukaryota</taxon>
        <taxon>Viridiplantae</taxon>
        <taxon>Streptophyta</taxon>
        <taxon>Embryophyta</taxon>
        <taxon>Tracheophyta</taxon>
        <taxon>Spermatophyta</taxon>
        <taxon>Magnoliopsida</taxon>
        <taxon>Liliopsida</taxon>
        <taxon>Poales</taxon>
        <taxon>Poaceae</taxon>
        <taxon>PACMAD clade</taxon>
        <taxon>Panicoideae</taxon>
        <taxon>Panicodae</taxon>
        <taxon>Paniceae</taxon>
        <taxon>Cenchrinae</taxon>
        <taxon>Setaria</taxon>
    </lineage>
</organism>